<accession>A0ABW2QIS1</accession>
<feature type="transmembrane region" description="Helical" evidence="1">
    <location>
        <begin position="20"/>
        <end position="43"/>
    </location>
</feature>
<dbReference type="PROSITE" id="PS51257">
    <property type="entry name" value="PROKAR_LIPOPROTEIN"/>
    <property type="match status" value="1"/>
</dbReference>
<evidence type="ECO:0000256" key="1">
    <source>
        <dbReference type="SAM" id="Phobius"/>
    </source>
</evidence>
<protein>
    <submittedName>
        <fullName evidence="2">Uncharacterized protein</fullName>
    </submittedName>
</protein>
<sequence>MRVRPAKGLKGTAARWALTLVAYLATLVFVTMACGALVLVVAGPHAGLLPGWLEAVVLGLGWLLVLVLPVWAAHNVWHRFSQAAPPPVDSTGPDPS</sequence>
<comment type="caution">
    <text evidence="2">The sequence shown here is derived from an EMBL/GenBank/DDBJ whole genome shotgun (WGS) entry which is preliminary data.</text>
</comment>
<reference evidence="3" key="1">
    <citation type="journal article" date="2019" name="Int. J. Syst. Evol. Microbiol.">
        <title>The Global Catalogue of Microorganisms (GCM) 10K type strain sequencing project: providing services to taxonomists for standard genome sequencing and annotation.</title>
        <authorList>
            <consortium name="The Broad Institute Genomics Platform"/>
            <consortium name="The Broad Institute Genome Sequencing Center for Infectious Disease"/>
            <person name="Wu L."/>
            <person name="Ma J."/>
        </authorList>
    </citation>
    <scope>NUCLEOTIDE SEQUENCE [LARGE SCALE GENOMIC DNA]</scope>
    <source>
        <strain evidence="3">CGMCC 1.12371</strain>
    </source>
</reference>
<keyword evidence="1" id="KW-0812">Transmembrane</keyword>
<gene>
    <name evidence="2" type="ORF">ACFQPB_10925</name>
</gene>
<name>A0ABW2QIS1_9BURK</name>
<evidence type="ECO:0000313" key="3">
    <source>
        <dbReference type="Proteomes" id="UP001596501"/>
    </source>
</evidence>
<keyword evidence="1" id="KW-1133">Transmembrane helix</keyword>
<keyword evidence="3" id="KW-1185">Reference proteome</keyword>
<proteinExistence type="predicted"/>
<organism evidence="2 3">
    <name type="scientific">Hydrogenophaga atypica</name>
    <dbReference type="NCBI Taxonomy" id="249409"/>
    <lineage>
        <taxon>Bacteria</taxon>
        <taxon>Pseudomonadati</taxon>
        <taxon>Pseudomonadota</taxon>
        <taxon>Betaproteobacteria</taxon>
        <taxon>Burkholderiales</taxon>
        <taxon>Comamonadaceae</taxon>
        <taxon>Hydrogenophaga</taxon>
    </lineage>
</organism>
<dbReference type="EMBL" id="JBHTCA010000006">
    <property type="protein sequence ID" value="MFC7409375.1"/>
    <property type="molecule type" value="Genomic_DNA"/>
</dbReference>
<evidence type="ECO:0000313" key="2">
    <source>
        <dbReference type="EMBL" id="MFC7409375.1"/>
    </source>
</evidence>
<dbReference type="RefSeq" id="WP_382222996.1">
    <property type="nucleotide sequence ID" value="NZ_JBHTCA010000006.1"/>
</dbReference>
<feature type="transmembrane region" description="Helical" evidence="1">
    <location>
        <begin position="55"/>
        <end position="73"/>
    </location>
</feature>
<dbReference type="Proteomes" id="UP001596501">
    <property type="component" value="Unassembled WGS sequence"/>
</dbReference>
<keyword evidence="1" id="KW-0472">Membrane</keyword>